<keyword evidence="7 12" id="KW-0560">Oxidoreductase</keyword>
<dbReference type="RefSeq" id="WP_034436050.1">
    <property type="nucleotide sequence ID" value="NZ_CBTK010000295.1"/>
</dbReference>
<dbReference type="Gene3D" id="3.40.50.720">
    <property type="entry name" value="NAD(P)-binding Rossmann-like Domain"/>
    <property type="match status" value="2"/>
</dbReference>
<feature type="domain" description="ACT" evidence="13">
    <location>
        <begin position="340"/>
        <end position="412"/>
    </location>
</feature>
<dbReference type="InterPro" id="IPR029752">
    <property type="entry name" value="D-isomer_DH_CS1"/>
</dbReference>
<evidence type="ECO:0000256" key="10">
    <source>
        <dbReference type="ARBA" id="ARBA00048126"/>
    </source>
</evidence>
<proteinExistence type="inferred from homology"/>
<evidence type="ECO:0000313" key="14">
    <source>
        <dbReference type="EMBL" id="CDH47173.1"/>
    </source>
</evidence>
<evidence type="ECO:0000256" key="8">
    <source>
        <dbReference type="ARBA" id="ARBA00023027"/>
    </source>
</evidence>
<dbReference type="FunFam" id="3.40.50.720:FF:000041">
    <property type="entry name" value="D-3-phosphoglycerate dehydrogenase"/>
    <property type="match status" value="1"/>
</dbReference>
<dbReference type="PROSITE" id="PS00670">
    <property type="entry name" value="D_2_HYDROXYACID_DH_2"/>
    <property type="match status" value="1"/>
</dbReference>
<evidence type="ECO:0000256" key="5">
    <source>
        <dbReference type="ARBA" id="ARBA00013143"/>
    </source>
</evidence>
<dbReference type="Gene3D" id="3.30.70.260">
    <property type="match status" value="1"/>
</dbReference>
<dbReference type="EC" id="1.1.1.95" evidence="5"/>
<evidence type="ECO:0000259" key="13">
    <source>
        <dbReference type="PROSITE" id="PS51671"/>
    </source>
</evidence>
<dbReference type="SUPFAM" id="SSF52283">
    <property type="entry name" value="Formate/glycerate dehydrogenase catalytic domain-like"/>
    <property type="match status" value="1"/>
</dbReference>
<dbReference type="GO" id="GO:0051287">
    <property type="term" value="F:NAD binding"/>
    <property type="evidence" value="ECO:0007669"/>
    <property type="project" value="InterPro"/>
</dbReference>
<evidence type="ECO:0000256" key="4">
    <source>
        <dbReference type="ARBA" id="ARBA00013001"/>
    </source>
</evidence>
<comment type="catalytic activity">
    <reaction evidence="11">
        <text>(2R)-3-phosphoglycerate + NAD(+) = 3-phosphooxypyruvate + NADH + H(+)</text>
        <dbReference type="Rhea" id="RHEA:12641"/>
        <dbReference type="ChEBI" id="CHEBI:15378"/>
        <dbReference type="ChEBI" id="CHEBI:18110"/>
        <dbReference type="ChEBI" id="CHEBI:57540"/>
        <dbReference type="ChEBI" id="CHEBI:57945"/>
        <dbReference type="ChEBI" id="CHEBI:58272"/>
        <dbReference type="EC" id="1.1.1.95"/>
    </reaction>
</comment>
<keyword evidence="15" id="KW-1185">Reference proteome</keyword>
<evidence type="ECO:0000256" key="2">
    <source>
        <dbReference type="ARBA" id="ARBA00005216"/>
    </source>
</evidence>
<reference evidence="14 15" key="1">
    <citation type="journal article" date="2014" name="ISME J.">
        <title>Candidatus Competibacter-lineage genomes retrieved from metagenomes reveal functional metabolic diversity.</title>
        <authorList>
            <person name="McIlroy S.J."/>
            <person name="Albertsen M."/>
            <person name="Andresen E.K."/>
            <person name="Saunders A.M."/>
            <person name="Kristiansen R."/>
            <person name="Stokholm-Bjerregaard M."/>
            <person name="Nielsen K.L."/>
            <person name="Nielsen P.H."/>
        </authorList>
    </citation>
    <scope>NUCLEOTIDE SEQUENCE [LARGE SCALE GENOMIC DNA]</scope>
    <source>
        <strain evidence="14 15">Run_B_J11</strain>
    </source>
</reference>
<dbReference type="PROSITE" id="PS51671">
    <property type="entry name" value="ACT"/>
    <property type="match status" value="1"/>
</dbReference>
<gene>
    <name evidence="14" type="primary">serA</name>
    <name evidence="14" type="ORF">BN874_770023</name>
</gene>
<dbReference type="InterPro" id="IPR002912">
    <property type="entry name" value="ACT_dom"/>
</dbReference>
<comment type="similarity">
    <text evidence="3 12">Belongs to the D-isomer specific 2-hydroxyacid dehydrogenase family.</text>
</comment>
<comment type="catalytic activity">
    <reaction evidence="10">
        <text>(R)-2-hydroxyglutarate + NAD(+) = 2-oxoglutarate + NADH + H(+)</text>
        <dbReference type="Rhea" id="RHEA:49612"/>
        <dbReference type="ChEBI" id="CHEBI:15378"/>
        <dbReference type="ChEBI" id="CHEBI:15801"/>
        <dbReference type="ChEBI" id="CHEBI:16810"/>
        <dbReference type="ChEBI" id="CHEBI:57540"/>
        <dbReference type="ChEBI" id="CHEBI:57945"/>
        <dbReference type="EC" id="1.1.1.399"/>
    </reaction>
</comment>
<keyword evidence="8" id="KW-0520">NAD</keyword>
<dbReference type="SUPFAM" id="SSF51735">
    <property type="entry name" value="NAD(P)-binding Rossmann-fold domains"/>
    <property type="match status" value="1"/>
</dbReference>
<dbReference type="UniPathway" id="UPA00135">
    <property type="reaction ID" value="UER00196"/>
</dbReference>
<dbReference type="CDD" id="cd12176">
    <property type="entry name" value="PGDH_3"/>
    <property type="match status" value="1"/>
</dbReference>
<evidence type="ECO:0000256" key="12">
    <source>
        <dbReference type="RuleBase" id="RU003719"/>
    </source>
</evidence>
<dbReference type="InterPro" id="IPR006139">
    <property type="entry name" value="D-isomer_2_OHA_DH_cat_dom"/>
</dbReference>
<evidence type="ECO:0000256" key="11">
    <source>
        <dbReference type="ARBA" id="ARBA00048731"/>
    </source>
</evidence>
<comment type="caution">
    <text evidence="14">The sequence shown here is derived from an EMBL/GenBank/DDBJ whole genome shotgun (WGS) entry which is preliminary data.</text>
</comment>
<dbReference type="InterPro" id="IPR045865">
    <property type="entry name" value="ACT-like_dom_sf"/>
</dbReference>
<dbReference type="EC" id="1.1.1.399" evidence="4"/>
<dbReference type="NCBIfam" id="NF008759">
    <property type="entry name" value="PRK11790.1"/>
    <property type="match status" value="1"/>
</dbReference>
<dbReference type="CDD" id="cd04901">
    <property type="entry name" value="ACT_3PGDH"/>
    <property type="match status" value="1"/>
</dbReference>
<dbReference type="InterPro" id="IPR006140">
    <property type="entry name" value="D-isomer_DH_NAD-bd"/>
</dbReference>
<sequence>MSKTSLDKSKIKILLLEGLHASAVEAFQADGYTNIEYQQKALPEPQLLEAISDAYVVGIRSATQLTARILEQAPRLMGIGCFCIGTNQVDLDAAQEHGIPVFNAPFSNTRSVAELVLAEIILLLRGIPQRSSVAHRGGWVKTATGSHEARGKCLGIVGYGHIGTQTGLLAEALGMRVVFYDIETKLALGNAQPLPSLDVLLEVADVVTLHVPETPQTYQMIGAAQLARMKPGASLINAARGTVVDVNALVQVLESKHLSGAALDVFPEEPKANDEEFVSPLRRFDNVLLTPHVGGSTEEAQQNIGLEVASKLIKYSNNGSTVSSVNFPEVTLPEHPGKHRLLHIHRNQPGVLSRINAIFSEQQINIAGQYLQTNAKIGYVVIDVDSHERAETLQLKKRLDEIAGTIRTRILY</sequence>
<dbReference type="InterPro" id="IPR054480">
    <property type="entry name" value="AHAS_small-like_ACT"/>
</dbReference>
<evidence type="ECO:0000256" key="6">
    <source>
        <dbReference type="ARBA" id="ARBA00021582"/>
    </source>
</evidence>
<dbReference type="InterPro" id="IPR029753">
    <property type="entry name" value="D-isomer_DH_CS"/>
</dbReference>
<evidence type="ECO:0000256" key="3">
    <source>
        <dbReference type="ARBA" id="ARBA00005854"/>
    </source>
</evidence>
<dbReference type="GO" id="GO:0004617">
    <property type="term" value="F:phosphoglycerate dehydrogenase activity"/>
    <property type="evidence" value="ECO:0007669"/>
    <property type="project" value="UniProtKB-EC"/>
</dbReference>
<dbReference type="AlphaFoldDB" id="A0A7U7GFG6"/>
<evidence type="ECO:0000256" key="1">
    <source>
        <dbReference type="ARBA" id="ARBA00003800"/>
    </source>
</evidence>
<dbReference type="PANTHER" id="PTHR43761:SF1">
    <property type="entry name" value="D-ISOMER SPECIFIC 2-HYDROXYACID DEHYDROGENASE CATALYTIC DOMAIN-CONTAINING PROTEIN-RELATED"/>
    <property type="match status" value="1"/>
</dbReference>
<dbReference type="PANTHER" id="PTHR43761">
    <property type="entry name" value="D-ISOMER SPECIFIC 2-HYDROXYACID DEHYDROGENASE FAMILY PROTEIN (AFU_ORTHOLOGUE AFUA_1G13630)"/>
    <property type="match status" value="1"/>
</dbReference>
<dbReference type="GO" id="GO:0047545">
    <property type="term" value="F:(S)-2-hydroxyglutarate dehydrogenase activity"/>
    <property type="evidence" value="ECO:0007669"/>
    <property type="project" value="UniProtKB-ARBA"/>
</dbReference>
<evidence type="ECO:0000256" key="7">
    <source>
        <dbReference type="ARBA" id="ARBA00023002"/>
    </source>
</evidence>
<comment type="pathway">
    <text evidence="2">Amino-acid biosynthesis; L-serine biosynthesis; L-serine from 3-phospho-D-glycerate: step 1/3.</text>
</comment>
<accession>A0A7U7GFG6</accession>
<name>A0A7U7GFG6_9GAMM</name>
<dbReference type="InterPro" id="IPR050418">
    <property type="entry name" value="D-iso_2-hydroxyacid_DH_PdxB"/>
</dbReference>
<evidence type="ECO:0000313" key="15">
    <source>
        <dbReference type="Proteomes" id="UP000019184"/>
    </source>
</evidence>
<evidence type="ECO:0000256" key="9">
    <source>
        <dbReference type="ARBA" id="ARBA00030455"/>
    </source>
</evidence>
<dbReference type="InterPro" id="IPR036291">
    <property type="entry name" value="NAD(P)-bd_dom_sf"/>
</dbReference>
<comment type="function">
    <text evidence="1">Catalyzes the reversible oxidation of 3-phospho-D-glycerate to 3-phosphonooxypyruvate, the first step of the phosphorylated L-serine biosynthesis pathway. Also catalyzes the reversible oxidation of 2-hydroxyglutarate to 2-oxoglutarate.</text>
</comment>
<dbReference type="SUPFAM" id="SSF55021">
    <property type="entry name" value="ACT-like"/>
    <property type="match status" value="1"/>
</dbReference>
<dbReference type="Pfam" id="PF22629">
    <property type="entry name" value="ACT_AHAS_ss"/>
    <property type="match status" value="1"/>
</dbReference>
<dbReference type="EMBL" id="CBTK010000295">
    <property type="protein sequence ID" value="CDH47173.1"/>
    <property type="molecule type" value="Genomic_DNA"/>
</dbReference>
<dbReference type="PROSITE" id="PS00065">
    <property type="entry name" value="D_2_HYDROXYACID_DH_1"/>
    <property type="match status" value="1"/>
</dbReference>
<dbReference type="Proteomes" id="UP000019184">
    <property type="component" value="Unassembled WGS sequence"/>
</dbReference>
<dbReference type="Pfam" id="PF02826">
    <property type="entry name" value="2-Hacid_dh_C"/>
    <property type="match status" value="1"/>
</dbReference>
<dbReference type="GO" id="GO:0006564">
    <property type="term" value="P:L-serine biosynthetic process"/>
    <property type="evidence" value="ECO:0007669"/>
    <property type="project" value="UniProtKB-ARBA"/>
</dbReference>
<protein>
    <recommendedName>
        <fullName evidence="6">D-3-phosphoglycerate dehydrogenase</fullName>
        <ecNumber evidence="4">1.1.1.399</ecNumber>
        <ecNumber evidence="5">1.1.1.95</ecNumber>
    </recommendedName>
    <alternativeName>
        <fullName evidence="9">2-oxoglutarate reductase</fullName>
    </alternativeName>
</protein>
<dbReference type="Pfam" id="PF00389">
    <property type="entry name" value="2-Hacid_dh"/>
    <property type="match status" value="1"/>
</dbReference>
<organism evidence="14 15">
    <name type="scientific">Candidatus Contendobacter odensis Run_B_J11</name>
    <dbReference type="NCBI Taxonomy" id="1400861"/>
    <lineage>
        <taxon>Bacteria</taxon>
        <taxon>Pseudomonadati</taxon>
        <taxon>Pseudomonadota</taxon>
        <taxon>Gammaproteobacteria</taxon>
        <taxon>Candidatus Competibacteraceae</taxon>
        <taxon>Candidatus Contendibacter</taxon>
    </lineage>
</organism>
<dbReference type="OrthoDB" id="9805416at2"/>